<feature type="transmembrane region" description="Helical" evidence="1">
    <location>
        <begin position="79"/>
        <end position="99"/>
    </location>
</feature>
<protein>
    <submittedName>
        <fullName evidence="2">Uncharacterized protein</fullName>
    </submittedName>
</protein>
<dbReference type="AlphaFoldDB" id="A0A3G8ZKP4"/>
<proteinExistence type="predicted"/>
<dbReference type="KEGG" id="nak:EH165_06705"/>
<feature type="transmembrane region" description="Helical" evidence="1">
    <location>
        <begin position="47"/>
        <end position="67"/>
    </location>
</feature>
<dbReference type="OrthoDB" id="3626682at2"/>
<dbReference type="EMBL" id="CP034170">
    <property type="protein sequence ID" value="AZI57882.1"/>
    <property type="molecule type" value="Genomic_DNA"/>
</dbReference>
<evidence type="ECO:0000313" key="3">
    <source>
        <dbReference type="Proteomes" id="UP000268084"/>
    </source>
</evidence>
<feature type="transmembrane region" description="Helical" evidence="1">
    <location>
        <begin position="138"/>
        <end position="157"/>
    </location>
</feature>
<evidence type="ECO:0000313" key="2">
    <source>
        <dbReference type="EMBL" id="AZI57882.1"/>
    </source>
</evidence>
<feature type="transmembrane region" description="Helical" evidence="1">
    <location>
        <begin position="111"/>
        <end position="131"/>
    </location>
</feature>
<feature type="transmembrane region" description="Helical" evidence="1">
    <location>
        <begin position="20"/>
        <end position="41"/>
    </location>
</feature>
<gene>
    <name evidence="2" type="ORF">EH165_06705</name>
</gene>
<reference evidence="2 3" key="1">
    <citation type="submission" date="2018-11" db="EMBL/GenBank/DDBJ databases">
        <authorList>
            <person name="Da X."/>
        </authorList>
    </citation>
    <scope>NUCLEOTIDE SEQUENCE [LARGE SCALE GENOMIC DNA]</scope>
    <source>
        <strain evidence="2 3">S14-144</strain>
    </source>
</reference>
<keyword evidence="3" id="KW-1185">Reference proteome</keyword>
<keyword evidence="1" id="KW-1133">Transmembrane helix</keyword>
<keyword evidence="1" id="KW-0472">Membrane</keyword>
<feature type="transmembrane region" description="Helical" evidence="1">
    <location>
        <begin position="163"/>
        <end position="186"/>
    </location>
</feature>
<organism evidence="2 3">
    <name type="scientific">Nakamurella antarctica</name>
    <dbReference type="NCBI Taxonomy" id="1902245"/>
    <lineage>
        <taxon>Bacteria</taxon>
        <taxon>Bacillati</taxon>
        <taxon>Actinomycetota</taxon>
        <taxon>Actinomycetes</taxon>
        <taxon>Nakamurellales</taxon>
        <taxon>Nakamurellaceae</taxon>
        <taxon>Nakamurella</taxon>
    </lineage>
</organism>
<name>A0A3G8ZKP4_9ACTN</name>
<keyword evidence="1" id="KW-0812">Transmembrane</keyword>
<accession>A0A3G8ZKP4</accession>
<dbReference type="Proteomes" id="UP000268084">
    <property type="component" value="Chromosome"/>
</dbReference>
<sequence>MNESGALRSRGIQRIADPRVWGTIIGAAGATVFVITSRGVLAEPWPLIAILAWAAAALAYVACVFAVSRTFAAIEMVGAAAGFVYLASVAGMLVVIRLGTLALDHAGKSDLRPALIVLAVGLHFIPFAAAFHTPMFTLLGGVMGVLGSVGLALGWVWGEPAAAATAVTSGVVMLVVIAADAARGAGVKGGQDRSMRDR</sequence>
<reference evidence="2 3" key="2">
    <citation type="submission" date="2018-12" db="EMBL/GenBank/DDBJ databases">
        <title>Nakamurella antarcticus sp. nov., isolated from Antarctica South Shetland Islands soil.</title>
        <authorList>
            <person name="Peng F."/>
        </authorList>
    </citation>
    <scope>NUCLEOTIDE SEQUENCE [LARGE SCALE GENOMIC DNA]</scope>
    <source>
        <strain evidence="2 3">S14-144</strain>
    </source>
</reference>
<evidence type="ECO:0000256" key="1">
    <source>
        <dbReference type="SAM" id="Phobius"/>
    </source>
</evidence>
<dbReference type="RefSeq" id="WP_124798700.1">
    <property type="nucleotide sequence ID" value="NZ_CP034170.1"/>
</dbReference>